<organism evidence="2 3">
    <name type="scientific">Portunus trituberculatus</name>
    <name type="common">Swimming crab</name>
    <name type="synonym">Neptunus trituberculatus</name>
    <dbReference type="NCBI Taxonomy" id="210409"/>
    <lineage>
        <taxon>Eukaryota</taxon>
        <taxon>Metazoa</taxon>
        <taxon>Ecdysozoa</taxon>
        <taxon>Arthropoda</taxon>
        <taxon>Crustacea</taxon>
        <taxon>Multicrustacea</taxon>
        <taxon>Malacostraca</taxon>
        <taxon>Eumalacostraca</taxon>
        <taxon>Eucarida</taxon>
        <taxon>Decapoda</taxon>
        <taxon>Pleocyemata</taxon>
        <taxon>Brachyura</taxon>
        <taxon>Eubrachyura</taxon>
        <taxon>Portunoidea</taxon>
        <taxon>Portunidae</taxon>
        <taxon>Portuninae</taxon>
        <taxon>Portunus</taxon>
    </lineage>
</organism>
<reference evidence="2 3" key="1">
    <citation type="submission" date="2019-05" db="EMBL/GenBank/DDBJ databases">
        <title>Another draft genome of Portunus trituberculatus and its Hox gene families provides insights of decapod evolution.</title>
        <authorList>
            <person name="Jeong J.-H."/>
            <person name="Song I."/>
            <person name="Kim S."/>
            <person name="Choi T."/>
            <person name="Kim D."/>
            <person name="Ryu S."/>
            <person name="Kim W."/>
        </authorList>
    </citation>
    <scope>NUCLEOTIDE SEQUENCE [LARGE SCALE GENOMIC DNA]</scope>
    <source>
        <tissue evidence="2">Muscle</tissue>
    </source>
</reference>
<sequence>MCGTGSSERLSTQEHRDDGSPSPTSVFTNKDRASHKSITQQ</sequence>
<comment type="caution">
    <text evidence="2">The sequence shown here is derived from an EMBL/GenBank/DDBJ whole genome shotgun (WGS) entry which is preliminary data.</text>
</comment>
<evidence type="ECO:0000256" key="1">
    <source>
        <dbReference type="SAM" id="MobiDB-lite"/>
    </source>
</evidence>
<dbReference type="Proteomes" id="UP000324222">
    <property type="component" value="Unassembled WGS sequence"/>
</dbReference>
<dbReference type="EMBL" id="VSRR010020248">
    <property type="protein sequence ID" value="MPC62944.1"/>
    <property type="molecule type" value="Genomic_DNA"/>
</dbReference>
<feature type="compositionally biased region" description="Polar residues" evidence="1">
    <location>
        <begin position="1"/>
        <end position="10"/>
    </location>
</feature>
<accession>A0A5B7H287</accession>
<name>A0A5B7H287_PORTR</name>
<evidence type="ECO:0000313" key="2">
    <source>
        <dbReference type="EMBL" id="MPC62944.1"/>
    </source>
</evidence>
<protein>
    <submittedName>
        <fullName evidence="2">Uncharacterized protein</fullName>
    </submittedName>
</protein>
<evidence type="ECO:0000313" key="3">
    <source>
        <dbReference type="Proteomes" id="UP000324222"/>
    </source>
</evidence>
<feature type="region of interest" description="Disordered" evidence="1">
    <location>
        <begin position="1"/>
        <end position="41"/>
    </location>
</feature>
<dbReference type="AlphaFoldDB" id="A0A5B7H287"/>
<proteinExistence type="predicted"/>
<keyword evidence="3" id="KW-1185">Reference proteome</keyword>
<gene>
    <name evidence="2" type="ORF">E2C01_057035</name>
</gene>